<keyword evidence="8" id="KW-0449">Lipoprotein</keyword>
<dbReference type="InterPro" id="IPR050811">
    <property type="entry name" value="Phosphate_ABC_transporter"/>
</dbReference>
<sequence>MEKYMWLGSKVLVTIILTIGIIFTSLLAIIYTSMTVSTGRTLVYVLIILLALGIVVFWILGVFNILHTKKLVISMGIYFGMCLLVFVGYQWYVNYLDSLEVVSTQDVDLRAYQPFTEGNELVTFDEESTIDLENELPVLDGATALYPVYAAFAQAVYPEKDYPFYEGEVMVTQTPRAYENLLNDRADLIFVAGPSHQQKQAFETNGKELNMTPIGKEAFVFFVNVDNPVDELTVEEVQGIYSGEITNWKDVGGQDEAIKAFQRPENSGSQTTLEKIMDGVQLMEPPKDDVVSGMGGIIEETSDYRNHRNSIGFSFRYFANEMVEQGEIKFLEINGVYPDKASVQEGTYLFTDHFYAVSTESSHDNVAEFKDWILSNQGQELIEETGYVPVK</sequence>
<dbReference type="InterPro" id="IPR024370">
    <property type="entry name" value="PBP_domain"/>
</dbReference>
<feature type="transmembrane region" description="Helical" evidence="9">
    <location>
        <begin position="71"/>
        <end position="92"/>
    </location>
</feature>
<evidence type="ECO:0000256" key="6">
    <source>
        <dbReference type="ARBA" id="ARBA00022729"/>
    </source>
</evidence>
<evidence type="ECO:0000313" key="12">
    <source>
        <dbReference type="Proteomes" id="UP000276443"/>
    </source>
</evidence>
<keyword evidence="7" id="KW-0564">Palmitate</keyword>
<dbReference type="Gene3D" id="3.40.190.10">
    <property type="entry name" value="Periplasmic binding protein-like II"/>
    <property type="match status" value="2"/>
</dbReference>
<keyword evidence="5" id="KW-0813">Transport</keyword>
<accession>A0A3N5B4J1</accession>
<dbReference type="AlphaFoldDB" id="A0A3N5B4J1"/>
<keyword evidence="9" id="KW-1133">Transmembrane helix</keyword>
<comment type="function">
    <text evidence="1">Part of the ABC transporter complex PstSACB involved in phosphate import.</text>
</comment>
<dbReference type="PANTHER" id="PTHR30570">
    <property type="entry name" value="PERIPLASMIC PHOSPHATE BINDING COMPONENT OF PHOSPHATE ABC TRANSPORTER"/>
    <property type="match status" value="1"/>
</dbReference>
<evidence type="ECO:0000256" key="4">
    <source>
        <dbReference type="ARBA" id="ARBA00011529"/>
    </source>
</evidence>
<keyword evidence="6" id="KW-0732">Signal</keyword>
<gene>
    <name evidence="11" type="ORF">EDC24_2226</name>
</gene>
<evidence type="ECO:0000256" key="5">
    <source>
        <dbReference type="ARBA" id="ARBA00022592"/>
    </source>
</evidence>
<proteinExistence type="inferred from homology"/>
<comment type="caution">
    <text evidence="11">The sequence shown here is derived from an EMBL/GenBank/DDBJ whole genome shotgun (WGS) entry which is preliminary data.</text>
</comment>
<feature type="transmembrane region" description="Helical" evidence="9">
    <location>
        <begin position="12"/>
        <end position="31"/>
    </location>
</feature>
<dbReference type="Proteomes" id="UP000276443">
    <property type="component" value="Unassembled WGS sequence"/>
</dbReference>
<dbReference type="SUPFAM" id="SSF53850">
    <property type="entry name" value="Periplasmic binding protein-like II"/>
    <property type="match status" value="1"/>
</dbReference>
<evidence type="ECO:0000256" key="9">
    <source>
        <dbReference type="SAM" id="Phobius"/>
    </source>
</evidence>
<evidence type="ECO:0000256" key="3">
    <source>
        <dbReference type="ARBA" id="ARBA00008725"/>
    </source>
</evidence>
<name>A0A3N5B4J1_9BACI</name>
<evidence type="ECO:0000256" key="2">
    <source>
        <dbReference type="ARBA" id="ARBA00004193"/>
    </source>
</evidence>
<organism evidence="11 12">
    <name type="scientific">Aquisalibacillus elongatus</name>
    <dbReference type="NCBI Taxonomy" id="485577"/>
    <lineage>
        <taxon>Bacteria</taxon>
        <taxon>Bacillati</taxon>
        <taxon>Bacillota</taxon>
        <taxon>Bacilli</taxon>
        <taxon>Bacillales</taxon>
        <taxon>Bacillaceae</taxon>
        <taxon>Aquisalibacillus</taxon>
    </lineage>
</organism>
<evidence type="ECO:0000256" key="7">
    <source>
        <dbReference type="ARBA" id="ARBA00023139"/>
    </source>
</evidence>
<protein>
    <submittedName>
        <fullName evidence="11">Phosphate transport system substrate-binding protein</fullName>
    </submittedName>
</protein>
<evidence type="ECO:0000256" key="8">
    <source>
        <dbReference type="ARBA" id="ARBA00023288"/>
    </source>
</evidence>
<feature type="domain" description="PBP" evidence="10">
    <location>
        <begin position="140"/>
        <end position="376"/>
    </location>
</feature>
<dbReference type="PANTHER" id="PTHR30570:SF1">
    <property type="entry name" value="PHOSPHATE-BINDING PROTEIN PSTS"/>
    <property type="match status" value="1"/>
</dbReference>
<feature type="transmembrane region" description="Helical" evidence="9">
    <location>
        <begin position="43"/>
        <end position="66"/>
    </location>
</feature>
<keyword evidence="5" id="KW-0592">Phosphate transport</keyword>
<evidence type="ECO:0000313" key="11">
    <source>
        <dbReference type="EMBL" id="RPF52233.1"/>
    </source>
</evidence>
<comment type="subcellular location">
    <subcellularLocation>
        <location evidence="2">Cell membrane</location>
        <topology evidence="2">Lipid-anchor</topology>
    </subcellularLocation>
</comment>
<comment type="similarity">
    <text evidence="3">Belongs to the PstS family.</text>
</comment>
<evidence type="ECO:0000256" key="1">
    <source>
        <dbReference type="ARBA" id="ARBA00002841"/>
    </source>
</evidence>
<keyword evidence="12" id="KW-1185">Reference proteome</keyword>
<dbReference type="Pfam" id="PF12849">
    <property type="entry name" value="PBP_like_2"/>
    <property type="match status" value="1"/>
</dbReference>
<reference evidence="11 12" key="1">
    <citation type="submission" date="2018-11" db="EMBL/GenBank/DDBJ databases">
        <title>Genomic Encyclopedia of Type Strains, Phase IV (KMG-IV): sequencing the most valuable type-strain genomes for metagenomic binning, comparative biology and taxonomic classification.</title>
        <authorList>
            <person name="Goeker M."/>
        </authorList>
    </citation>
    <scope>NUCLEOTIDE SEQUENCE [LARGE SCALE GENOMIC DNA]</scope>
    <source>
        <strain evidence="11 12">DSM 18090</strain>
    </source>
</reference>
<dbReference type="EMBL" id="RKRF01000010">
    <property type="protein sequence ID" value="RPF52233.1"/>
    <property type="molecule type" value="Genomic_DNA"/>
</dbReference>
<evidence type="ECO:0000259" key="10">
    <source>
        <dbReference type="Pfam" id="PF12849"/>
    </source>
</evidence>
<dbReference type="GO" id="GO:0005886">
    <property type="term" value="C:plasma membrane"/>
    <property type="evidence" value="ECO:0007669"/>
    <property type="project" value="UniProtKB-SubCell"/>
</dbReference>
<keyword evidence="9" id="KW-0472">Membrane</keyword>
<comment type="subunit">
    <text evidence="4">The complex is composed of two ATP-binding proteins (PstB), two transmembrane proteins (PstC and PstA) and a solute-binding protein (PstS).</text>
</comment>
<keyword evidence="9" id="KW-0812">Transmembrane</keyword>
<dbReference type="GO" id="GO:0006817">
    <property type="term" value="P:phosphate ion transport"/>
    <property type="evidence" value="ECO:0007669"/>
    <property type="project" value="UniProtKB-KW"/>
</dbReference>